<name>A0A072U703_MEDTR</name>
<sequence length="133" mass="14676">MDCTTDSWLLKIDPVSVTWHSSKGVKQESHEIVSAILKDVEGMNSSAITTNSSYFYSKLIARAASPDWYEDAELASIANVASTLTSLEILSAKMCLYVPIQENNESLISSIFSYICPTSVAYKHGEDTLSINW</sequence>
<gene>
    <name evidence="1" type="ordered locus">MTR_6g007700</name>
</gene>
<keyword evidence="1" id="KW-0378">Hydrolase</keyword>
<proteinExistence type="predicted"/>
<dbReference type="STRING" id="3880.A0A072U703"/>
<dbReference type="AlphaFoldDB" id="A0A072U703"/>
<dbReference type="HOGENOM" id="CLU_1909801_0_0_1"/>
<reference evidence="1 3" key="2">
    <citation type="journal article" date="2014" name="BMC Genomics">
        <title>An improved genome release (version Mt4.0) for the model legume Medicago truncatula.</title>
        <authorList>
            <person name="Tang H."/>
            <person name="Krishnakumar V."/>
            <person name="Bidwell S."/>
            <person name="Rosen B."/>
            <person name="Chan A."/>
            <person name="Zhou S."/>
            <person name="Gentzbittel L."/>
            <person name="Childs K.L."/>
            <person name="Yandell M."/>
            <person name="Gundlach H."/>
            <person name="Mayer K.F."/>
            <person name="Schwartz D.C."/>
            <person name="Town C.D."/>
        </authorList>
    </citation>
    <scope>GENOME REANNOTATION</scope>
    <source>
        <strain evidence="1">A17</strain>
        <strain evidence="2 3">cv. Jemalong A17</strain>
    </source>
</reference>
<reference evidence="1 3" key="1">
    <citation type="journal article" date="2011" name="Nature">
        <title>The Medicago genome provides insight into the evolution of rhizobial symbioses.</title>
        <authorList>
            <person name="Young N.D."/>
            <person name="Debelle F."/>
            <person name="Oldroyd G.E."/>
            <person name="Geurts R."/>
            <person name="Cannon S.B."/>
            <person name="Udvardi M.K."/>
            <person name="Benedito V.A."/>
            <person name="Mayer K.F."/>
            <person name="Gouzy J."/>
            <person name="Schoof H."/>
            <person name="Van de Peer Y."/>
            <person name="Proost S."/>
            <person name="Cook D.R."/>
            <person name="Meyers B.C."/>
            <person name="Spannagl M."/>
            <person name="Cheung F."/>
            <person name="De Mita S."/>
            <person name="Krishnakumar V."/>
            <person name="Gundlach H."/>
            <person name="Zhou S."/>
            <person name="Mudge J."/>
            <person name="Bharti A.K."/>
            <person name="Murray J.D."/>
            <person name="Naoumkina M.A."/>
            <person name="Rosen B."/>
            <person name="Silverstein K.A."/>
            <person name="Tang H."/>
            <person name="Rombauts S."/>
            <person name="Zhao P.X."/>
            <person name="Zhou P."/>
            <person name="Barbe V."/>
            <person name="Bardou P."/>
            <person name="Bechner M."/>
            <person name="Bellec A."/>
            <person name="Berger A."/>
            <person name="Berges H."/>
            <person name="Bidwell S."/>
            <person name="Bisseling T."/>
            <person name="Choisne N."/>
            <person name="Couloux A."/>
            <person name="Denny R."/>
            <person name="Deshpande S."/>
            <person name="Dai X."/>
            <person name="Doyle J.J."/>
            <person name="Dudez A.M."/>
            <person name="Farmer A.D."/>
            <person name="Fouteau S."/>
            <person name="Franken C."/>
            <person name="Gibelin C."/>
            <person name="Gish J."/>
            <person name="Goldstein S."/>
            <person name="Gonzalez A.J."/>
            <person name="Green P.J."/>
            <person name="Hallab A."/>
            <person name="Hartog M."/>
            <person name="Hua A."/>
            <person name="Humphray S.J."/>
            <person name="Jeong D.H."/>
            <person name="Jing Y."/>
            <person name="Jocker A."/>
            <person name="Kenton S.M."/>
            <person name="Kim D.J."/>
            <person name="Klee K."/>
            <person name="Lai H."/>
            <person name="Lang C."/>
            <person name="Lin S."/>
            <person name="Macmil S.L."/>
            <person name="Magdelenat G."/>
            <person name="Matthews L."/>
            <person name="McCorrison J."/>
            <person name="Monaghan E.L."/>
            <person name="Mun J.H."/>
            <person name="Najar F.Z."/>
            <person name="Nicholson C."/>
            <person name="Noirot C."/>
            <person name="O'Bleness M."/>
            <person name="Paule C.R."/>
            <person name="Poulain J."/>
            <person name="Prion F."/>
            <person name="Qin B."/>
            <person name="Qu C."/>
            <person name="Retzel E.F."/>
            <person name="Riddle C."/>
            <person name="Sallet E."/>
            <person name="Samain S."/>
            <person name="Samson N."/>
            <person name="Sanders I."/>
            <person name="Saurat O."/>
            <person name="Scarpelli C."/>
            <person name="Schiex T."/>
            <person name="Segurens B."/>
            <person name="Severin A.J."/>
            <person name="Sherrier D.J."/>
            <person name="Shi R."/>
            <person name="Sims S."/>
            <person name="Singer S.R."/>
            <person name="Sinharoy S."/>
            <person name="Sterck L."/>
            <person name="Viollet A."/>
            <person name="Wang B.B."/>
            <person name="Wang K."/>
            <person name="Wang M."/>
            <person name="Wang X."/>
            <person name="Warfsmann J."/>
            <person name="Weissenbach J."/>
            <person name="White D.D."/>
            <person name="White J.D."/>
            <person name="Wiley G.B."/>
            <person name="Wincker P."/>
            <person name="Xing Y."/>
            <person name="Yang L."/>
            <person name="Yao Z."/>
            <person name="Ying F."/>
            <person name="Zhai J."/>
            <person name="Zhou L."/>
            <person name="Zuber A."/>
            <person name="Denarie J."/>
            <person name="Dixon R.A."/>
            <person name="May G.D."/>
            <person name="Schwartz D.C."/>
            <person name="Rogers J."/>
            <person name="Quetier F."/>
            <person name="Town C.D."/>
            <person name="Roe B.A."/>
        </authorList>
    </citation>
    <scope>NUCLEOTIDE SEQUENCE [LARGE SCALE GENOMIC DNA]</scope>
    <source>
        <strain evidence="1">A17</strain>
        <strain evidence="2 3">cv. Jemalong A17</strain>
    </source>
</reference>
<organism evidence="1 3">
    <name type="scientific">Medicago truncatula</name>
    <name type="common">Barrel medic</name>
    <name type="synonym">Medicago tribuloides</name>
    <dbReference type="NCBI Taxonomy" id="3880"/>
    <lineage>
        <taxon>Eukaryota</taxon>
        <taxon>Viridiplantae</taxon>
        <taxon>Streptophyta</taxon>
        <taxon>Embryophyta</taxon>
        <taxon>Tracheophyta</taxon>
        <taxon>Spermatophyta</taxon>
        <taxon>Magnoliopsida</taxon>
        <taxon>eudicotyledons</taxon>
        <taxon>Gunneridae</taxon>
        <taxon>Pentapetalae</taxon>
        <taxon>rosids</taxon>
        <taxon>fabids</taxon>
        <taxon>Fabales</taxon>
        <taxon>Fabaceae</taxon>
        <taxon>Papilionoideae</taxon>
        <taxon>50 kb inversion clade</taxon>
        <taxon>NPAAA clade</taxon>
        <taxon>Hologalegina</taxon>
        <taxon>IRL clade</taxon>
        <taxon>Trifolieae</taxon>
        <taxon>Medicago</taxon>
    </lineage>
</organism>
<evidence type="ECO:0000313" key="1">
    <source>
        <dbReference type="EMBL" id="KEH24873.1"/>
    </source>
</evidence>
<dbReference type="EMBL" id="CM001222">
    <property type="protein sequence ID" value="KEH24873.1"/>
    <property type="molecule type" value="Genomic_DNA"/>
</dbReference>
<evidence type="ECO:0000313" key="2">
    <source>
        <dbReference type="EnsemblPlants" id="KEH24873"/>
    </source>
</evidence>
<evidence type="ECO:0000313" key="3">
    <source>
        <dbReference type="Proteomes" id="UP000002051"/>
    </source>
</evidence>
<dbReference type="GO" id="GO:0016787">
    <property type="term" value="F:hydrolase activity"/>
    <property type="evidence" value="ECO:0007669"/>
    <property type="project" value="UniProtKB-KW"/>
</dbReference>
<reference evidence="2" key="3">
    <citation type="submission" date="2015-04" db="UniProtKB">
        <authorList>
            <consortium name="EnsemblPlants"/>
        </authorList>
    </citation>
    <scope>IDENTIFICATION</scope>
    <source>
        <strain evidence="2">cv. Jemalong A17</strain>
    </source>
</reference>
<dbReference type="EnsemblPlants" id="KEH24873">
    <property type="protein sequence ID" value="KEH24873"/>
    <property type="gene ID" value="MTR_6g007700"/>
</dbReference>
<protein>
    <submittedName>
        <fullName evidence="1">Glycoside hydrolase family 81 protein</fullName>
    </submittedName>
</protein>
<accession>A0A072U703</accession>
<dbReference type="Proteomes" id="UP000002051">
    <property type="component" value="Chromosome 6"/>
</dbReference>
<keyword evidence="3" id="KW-1185">Reference proteome</keyword>